<evidence type="ECO:0000313" key="5">
    <source>
        <dbReference type="EMBL" id="CDW74394.1"/>
    </source>
</evidence>
<keyword evidence="3" id="KW-0472">Membrane</keyword>
<feature type="disulfide bond" evidence="1">
    <location>
        <begin position="165"/>
        <end position="175"/>
    </location>
</feature>
<feature type="domain" description="EGF-like" evidence="4">
    <location>
        <begin position="161"/>
        <end position="192"/>
    </location>
</feature>
<evidence type="ECO:0000256" key="2">
    <source>
        <dbReference type="SAM" id="MobiDB-lite"/>
    </source>
</evidence>
<dbReference type="PROSITE" id="PS00022">
    <property type="entry name" value="EGF_1"/>
    <property type="match status" value="1"/>
</dbReference>
<keyword evidence="3" id="KW-1133">Transmembrane helix</keyword>
<evidence type="ECO:0000256" key="3">
    <source>
        <dbReference type="SAM" id="Phobius"/>
    </source>
</evidence>
<evidence type="ECO:0000256" key="1">
    <source>
        <dbReference type="PROSITE-ProRule" id="PRU00076"/>
    </source>
</evidence>
<feature type="transmembrane region" description="Helical" evidence="3">
    <location>
        <begin position="201"/>
        <end position="226"/>
    </location>
</feature>
<keyword evidence="3" id="KW-0812">Transmembrane</keyword>
<dbReference type="CDD" id="cd00054">
    <property type="entry name" value="EGF_CA"/>
    <property type="match status" value="1"/>
</dbReference>
<keyword evidence="6" id="KW-1185">Reference proteome</keyword>
<dbReference type="InterPro" id="IPR000742">
    <property type="entry name" value="EGF"/>
</dbReference>
<accession>A0A078A0T4</accession>
<keyword evidence="1" id="KW-0245">EGF-like domain</keyword>
<name>A0A078A0T4_STYLE</name>
<dbReference type="PROSITE" id="PS50026">
    <property type="entry name" value="EGF_3"/>
    <property type="match status" value="1"/>
</dbReference>
<dbReference type="PANTHER" id="PTHR46901">
    <property type="entry name" value="GH04942P"/>
    <property type="match status" value="1"/>
</dbReference>
<evidence type="ECO:0000259" key="4">
    <source>
        <dbReference type="PROSITE" id="PS50026"/>
    </source>
</evidence>
<keyword evidence="1" id="KW-1015">Disulfide bond</keyword>
<feature type="region of interest" description="Disordered" evidence="2">
    <location>
        <begin position="1"/>
        <end position="25"/>
    </location>
</feature>
<reference evidence="5 6" key="1">
    <citation type="submission" date="2014-06" db="EMBL/GenBank/DDBJ databases">
        <authorList>
            <person name="Swart Estienne"/>
        </authorList>
    </citation>
    <scope>NUCLEOTIDE SEQUENCE [LARGE SCALE GENOMIC DNA]</scope>
    <source>
        <strain evidence="5 6">130c</strain>
    </source>
</reference>
<comment type="caution">
    <text evidence="1">Lacks conserved residue(s) required for the propagation of feature annotation.</text>
</comment>
<gene>
    <name evidence="5" type="primary">Contig6870.g7353</name>
    <name evidence="5" type="ORF">STYLEM_3373</name>
</gene>
<dbReference type="InParanoid" id="A0A078A0T4"/>
<dbReference type="OrthoDB" id="2342176at2759"/>
<dbReference type="AlphaFoldDB" id="A0A078A0T4"/>
<protein>
    <submittedName>
        <fullName evidence="5">Domon domain containing protein</fullName>
    </submittedName>
</protein>
<dbReference type="Proteomes" id="UP000039865">
    <property type="component" value="Unassembled WGS sequence"/>
</dbReference>
<dbReference type="PANTHER" id="PTHR46901:SF2">
    <property type="entry name" value="GH04942P"/>
    <property type="match status" value="1"/>
</dbReference>
<dbReference type="Gene3D" id="2.60.120.260">
    <property type="entry name" value="Galactose-binding domain-like"/>
    <property type="match status" value="1"/>
</dbReference>
<organism evidence="5 6">
    <name type="scientific">Stylonychia lemnae</name>
    <name type="common">Ciliate</name>
    <dbReference type="NCBI Taxonomy" id="5949"/>
    <lineage>
        <taxon>Eukaryota</taxon>
        <taxon>Sar</taxon>
        <taxon>Alveolata</taxon>
        <taxon>Ciliophora</taxon>
        <taxon>Intramacronucleata</taxon>
        <taxon>Spirotrichea</taxon>
        <taxon>Stichotrichia</taxon>
        <taxon>Sporadotrichida</taxon>
        <taxon>Oxytrichidae</taxon>
        <taxon>Stylonychinae</taxon>
        <taxon>Stylonychia</taxon>
    </lineage>
</organism>
<evidence type="ECO:0000313" key="6">
    <source>
        <dbReference type="Proteomes" id="UP000039865"/>
    </source>
</evidence>
<feature type="disulfide bond" evidence="1">
    <location>
        <begin position="182"/>
        <end position="191"/>
    </location>
</feature>
<sequence length="278" mass="31547">MEEDDEDYSQRLPTNEGAKSEKKFPPEAVLLSPKMRKITNYTLLSQQPCGGTGRGNVHFMATPGSRNFIAWKIVHPSPKGNCTIRLGQGPDENDFKVLFPLDKSADKKGSFPCGREETGLDGKEVVFPVNFTCDTCTLQFEWTTELGQMHMCSDVVIIDKEIEECAGKCQNLGICQNGECKCRKSYSGAYCQYKDVDSSPILYYLMVFLVLLVIIACLFYGAIYIMKYIVSRFLFMILIQEKRRREEESIRQNANIDNITDYKSGVPSQAASNQFRRR</sequence>
<proteinExistence type="predicted"/>
<dbReference type="EMBL" id="CCKQ01003270">
    <property type="protein sequence ID" value="CDW74394.1"/>
    <property type="molecule type" value="Genomic_DNA"/>
</dbReference>